<dbReference type="PANTHER" id="PTHR42718">
    <property type="entry name" value="MAJOR FACILITATOR SUPERFAMILY MULTIDRUG TRANSPORTER MFSC"/>
    <property type="match status" value="1"/>
</dbReference>
<dbReference type="AlphaFoldDB" id="A0A0R1NZ82"/>
<dbReference type="CDD" id="cd17503">
    <property type="entry name" value="MFS_LmrB_MDR_like"/>
    <property type="match status" value="1"/>
</dbReference>
<feature type="transmembrane region" description="Helical" evidence="7">
    <location>
        <begin position="23"/>
        <end position="43"/>
    </location>
</feature>
<dbReference type="NCBIfam" id="TIGR00711">
    <property type="entry name" value="efflux_EmrB"/>
    <property type="match status" value="1"/>
</dbReference>
<feature type="transmembrane region" description="Helical" evidence="7">
    <location>
        <begin position="372"/>
        <end position="390"/>
    </location>
</feature>
<evidence type="ECO:0000256" key="3">
    <source>
        <dbReference type="ARBA" id="ARBA00022475"/>
    </source>
</evidence>
<dbReference type="PROSITE" id="PS50850">
    <property type="entry name" value="MFS"/>
    <property type="match status" value="1"/>
</dbReference>
<evidence type="ECO:0000256" key="5">
    <source>
        <dbReference type="ARBA" id="ARBA00022989"/>
    </source>
</evidence>
<evidence type="ECO:0000313" key="10">
    <source>
        <dbReference type="Proteomes" id="UP000051439"/>
    </source>
</evidence>
<dbReference type="InterPro" id="IPR011701">
    <property type="entry name" value="MFS"/>
</dbReference>
<name>A0A0R1NZ82_9LACO</name>
<dbReference type="PRINTS" id="PR01036">
    <property type="entry name" value="TCRTETB"/>
</dbReference>
<feature type="transmembrane region" description="Helical" evidence="7">
    <location>
        <begin position="63"/>
        <end position="83"/>
    </location>
</feature>
<feature type="domain" description="Major facilitator superfamily (MFS) profile" evidence="8">
    <location>
        <begin position="29"/>
        <end position="477"/>
    </location>
</feature>
<keyword evidence="6 7" id="KW-0472">Membrane</keyword>
<dbReference type="Gene3D" id="1.20.1250.20">
    <property type="entry name" value="MFS general substrate transporter like domains"/>
    <property type="match status" value="1"/>
</dbReference>
<feature type="transmembrane region" description="Helical" evidence="7">
    <location>
        <begin position="282"/>
        <end position="307"/>
    </location>
</feature>
<dbReference type="EMBL" id="AZEB01000003">
    <property type="protein sequence ID" value="KRL22858.1"/>
    <property type="molecule type" value="Genomic_DNA"/>
</dbReference>
<dbReference type="InterPro" id="IPR020846">
    <property type="entry name" value="MFS_dom"/>
</dbReference>
<comment type="subcellular location">
    <subcellularLocation>
        <location evidence="1">Cell membrane</location>
        <topology evidence="1">Multi-pass membrane protein</topology>
    </subcellularLocation>
</comment>
<accession>A0A0R1NZ82</accession>
<dbReference type="PATRIC" id="fig|1423766.4.peg.1666"/>
<evidence type="ECO:0000256" key="1">
    <source>
        <dbReference type="ARBA" id="ARBA00004651"/>
    </source>
</evidence>
<dbReference type="InterPro" id="IPR036259">
    <property type="entry name" value="MFS_trans_sf"/>
</dbReference>
<dbReference type="Gene3D" id="1.20.1720.10">
    <property type="entry name" value="Multidrug resistance protein D"/>
    <property type="match status" value="1"/>
</dbReference>
<dbReference type="SUPFAM" id="SSF103473">
    <property type="entry name" value="MFS general substrate transporter"/>
    <property type="match status" value="2"/>
</dbReference>
<feature type="transmembrane region" description="Helical" evidence="7">
    <location>
        <begin position="241"/>
        <end position="261"/>
    </location>
</feature>
<proteinExistence type="predicted"/>
<dbReference type="Pfam" id="PF07690">
    <property type="entry name" value="MFS_1"/>
    <property type="match status" value="1"/>
</dbReference>
<gene>
    <name evidence="9" type="ORF">FC98_GL001608</name>
</gene>
<feature type="transmembrane region" description="Helical" evidence="7">
    <location>
        <begin position="216"/>
        <end position="235"/>
    </location>
</feature>
<keyword evidence="3" id="KW-1003">Cell membrane</keyword>
<evidence type="ECO:0000256" key="4">
    <source>
        <dbReference type="ARBA" id="ARBA00022692"/>
    </source>
</evidence>
<keyword evidence="2" id="KW-0813">Transport</keyword>
<feature type="transmembrane region" description="Helical" evidence="7">
    <location>
        <begin position="183"/>
        <end position="204"/>
    </location>
</feature>
<dbReference type="InterPro" id="IPR004638">
    <property type="entry name" value="EmrB-like"/>
</dbReference>
<protein>
    <submittedName>
        <fullName evidence="9">Drug resistance MFS transporter, drug H+ antiporter-2 family</fullName>
    </submittedName>
</protein>
<dbReference type="GO" id="GO:0022857">
    <property type="term" value="F:transmembrane transporter activity"/>
    <property type="evidence" value="ECO:0007669"/>
    <property type="project" value="InterPro"/>
</dbReference>
<feature type="transmembrane region" description="Helical" evidence="7">
    <location>
        <begin position="124"/>
        <end position="145"/>
    </location>
</feature>
<feature type="transmembrane region" description="Helical" evidence="7">
    <location>
        <begin position="95"/>
        <end position="118"/>
    </location>
</feature>
<feature type="transmembrane region" description="Helical" evidence="7">
    <location>
        <begin position="419"/>
        <end position="438"/>
    </location>
</feature>
<dbReference type="GO" id="GO:0005886">
    <property type="term" value="C:plasma membrane"/>
    <property type="evidence" value="ECO:0007669"/>
    <property type="project" value="UniProtKB-SubCell"/>
</dbReference>
<keyword evidence="10" id="KW-1185">Reference proteome</keyword>
<sequence length="479" mass="51011">MEKTINPSESITQEKKPSAAKPVAKPFLAMIGMLIGGFVGMLSETSLNIALPSLMAQLHVSLGTIQWLVTGYMLVIGIVLPMSSLLSRWFSTRQLILFALTDFIIGAVISALAPNFAILLVGRMIQGIATGLILPLMFTVATLIFPPYKLGAAMGMIGLVIMFAPAIGPTLAGMILGLLSWHWIFWLFVPFLLIGFYLAFKYLPNVGNVTKPHVDTFSIILSALGFGGLVTGVSLASEAGWASMEVIGTLVAAVILLAWYIRRQVTSKTPILNFRVFTNKQFTVGSILVMLDFAIILSSMYLLPMFWQNGLAIPVALTGIVMLPGGIVNAIVSAIAGRFSDQVSPKLLITMGYGVTIIGIILLLFAKATSPMWYVILGHIVIMVGAPLAMSPSQTFGLGALNQATSGDGSTIMNTFQQIIGAMATAIATSLLAFGQHLSNGSGQVAFTTGFHVGLLFTLIVAIVAFLIALTIKKPALKE</sequence>
<feature type="transmembrane region" description="Helical" evidence="7">
    <location>
        <begin position="157"/>
        <end position="177"/>
    </location>
</feature>
<keyword evidence="5 7" id="KW-1133">Transmembrane helix</keyword>
<evidence type="ECO:0000259" key="8">
    <source>
        <dbReference type="PROSITE" id="PS50850"/>
    </source>
</evidence>
<feature type="transmembrane region" description="Helical" evidence="7">
    <location>
        <begin position="450"/>
        <end position="472"/>
    </location>
</feature>
<feature type="transmembrane region" description="Helical" evidence="7">
    <location>
        <begin position="313"/>
        <end position="335"/>
    </location>
</feature>
<evidence type="ECO:0000256" key="7">
    <source>
        <dbReference type="SAM" id="Phobius"/>
    </source>
</evidence>
<evidence type="ECO:0000256" key="2">
    <source>
        <dbReference type="ARBA" id="ARBA00022448"/>
    </source>
</evidence>
<comment type="caution">
    <text evidence="9">The sequence shown here is derived from an EMBL/GenBank/DDBJ whole genome shotgun (WGS) entry which is preliminary data.</text>
</comment>
<dbReference type="PANTHER" id="PTHR42718:SF43">
    <property type="entry name" value="LINCOMYCIN RESISTANCE PROTEIN LMRB"/>
    <property type="match status" value="1"/>
</dbReference>
<dbReference type="RefSeq" id="WP_008856217.1">
    <property type="nucleotide sequence ID" value="NZ_AZEB01000003.1"/>
</dbReference>
<organism evidence="9 10">
    <name type="scientific">Lentilactobacillus kisonensis DSM 19906 = JCM 15041</name>
    <dbReference type="NCBI Taxonomy" id="1423766"/>
    <lineage>
        <taxon>Bacteria</taxon>
        <taxon>Bacillati</taxon>
        <taxon>Bacillota</taxon>
        <taxon>Bacilli</taxon>
        <taxon>Lactobacillales</taxon>
        <taxon>Lactobacillaceae</taxon>
        <taxon>Lentilactobacillus</taxon>
    </lineage>
</organism>
<keyword evidence="4 7" id="KW-0812">Transmembrane</keyword>
<feature type="transmembrane region" description="Helical" evidence="7">
    <location>
        <begin position="347"/>
        <end position="366"/>
    </location>
</feature>
<evidence type="ECO:0000256" key="6">
    <source>
        <dbReference type="ARBA" id="ARBA00023136"/>
    </source>
</evidence>
<reference evidence="9 10" key="1">
    <citation type="journal article" date="2015" name="Genome Announc.">
        <title>Expanding the biotechnology potential of lactobacilli through comparative genomics of 213 strains and associated genera.</title>
        <authorList>
            <person name="Sun Z."/>
            <person name="Harris H.M."/>
            <person name="McCann A."/>
            <person name="Guo C."/>
            <person name="Argimon S."/>
            <person name="Zhang W."/>
            <person name="Yang X."/>
            <person name="Jeffery I.B."/>
            <person name="Cooney J.C."/>
            <person name="Kagawa T.F."/>
            <person name="Liu W."/>
            <person name="Song Y."/>
            <person name="Salvetti E."/>
            <person name="Wrobel A."/>
            <person name="Rasinkangas P."/>
            <person name="Parkhill J."/>
            <person name="Rea M.C."/>
            <person name="O'Sullivan O."/>
            <person name="Ritari J."/>
            <person name="Douillard F.P."/>
            <person name="Paul Ross R."/>
            <person name="Yang R."/>
            <person name="Briner A.E."/>
            <person name="Felis G.E."/>
            <person name="de Vos W.M."/>
            <person name="Barrangou R."/>
            <person name="Klaenhammer T.R."/>
            <person name="Caufield P.W."/>
            <person name="Cui Y."/>
            <person name="Zhang H."/>
            <person name="O'Toole P.W."/>
        </authorList>
    </citation>
    <scope>NUCLEOTIDE SEQUENCE [LARGE SCALE GENOMIC DNA]</scope>
    <source>
        <strain evidence="9 10">DSM 19906</strain>
    </source>
</reference>
<dbReference type="Proteomes" id="UP000051439">
    <property type="component" value="Unassembled WGS sequence"/>
</dbReference>
<evidence type="ECO:0000313" key="9">
    <source>
        <dbReference type="EMBL" id="KRL22858.1"/>
    </source>
</evidence>